<evidence type="ECO:0000256" key="7">
    <source>
        <dbReference type="ARBA" id="ARBA00023065"/>
    </source>
</evidence>
<feature type="transmembrane region" description="Helical" evidence="9">
    <location>
        <begin position="411"/>
        <end position="435"/>
    </location>
</feature>
<dbReference type="NCBIfam" id="TIGR00680">
    <property type="entry name" value="kdpA"/>
    <property type="match status" value="1"/>
</dbReference>
<comment type="caution">
    <text evidence="10">The sequence shown here is derived from an EMBL/GenBank/DDBJ whole genome shotgun (WGS) entry which is preliminary data.</text>
</comment>
<name>A0ABP8WQR1_9ACTN</name>
<keyword evidence="7 9" id="KW-0406">Ion transport</keyword>
<dbReference type="PANTHER" id="PTHR30607">
    <property type="entry name" value="POTASSIUM-TRANSPORTING ATPASE A CHAIN"/>
    <property type="match status" value="1"/>
</dbReference>
<comment type="similarity">
    <text evidence="9">Belongs to the KdpA family.</text>
</comment>
<keyword evidence="2 9" id="KW-1003">Cell membrane</keyword>
<feature type="transmembrane region" description="Helical" evidence="9">
    <location>
        <begin position="177"/>
        <end position="199"/>
    </location>
</feature>
<accession>A0ABP8WQR1</accession>
<protein>
    <recommendedName>
        <fullName evidence="9">Potassium-transporting ATPase potassium-binding subunit</fullName>
    </recommendedName>
    <alternativeName>
        <fullName evidence="9">ATP phosphohydrolase [potassium-transporting] A chain</fullName>
    </alternativeName>
    <alternativeName>
        <fullName evidence="9">Potassium-binding and translocating subunit A</fullName>
    </alternativeName>
    <alternativeName>
        <fullName evidence="9">Potassium-translocating ATPase A chain</fullName>
    </alternativeName>
</protein>
<comment type="caution">
    <text evidence="9">Lacks conserved residue(s) required for the propagation of feature annotation.</text>
</comment>
<feature type="transmembrane region" description="Helical" evidence="9">
    <location>
        <begin position="282"/>
        <end position="301"/>
    </location>
</feature>
<feature type="transmembrane region" description="Helical" evidence="9">
    <location>
        <begin position="377"/>
        <end position="399"/>
    </location>
</feature>
<evidence type="ECO:0000256" key="6">
    <source>
        <dbReference type="ARBA" id="ARBA00022989"/>
    </source>
</evidence>
<evidence type="ECO:0000256" key="9">
    <source>
        <dbReference type="HAMAP-Rule" id="MF_00275"/>
    </source>
</evidence>
<reference evidence="11" key="1">
    <citation type="journal article" date="2019" name="Int. J. Syst. Evol. Microbiol.">
        <title>The Global Catalogue of Microorganisms (GCM) 10K type strain sequencing project: providing services to taxonomists for standard genome sequencing and annotation.</title>
        <authorList>
            <consortium name="The Broad Institute Genomics Platform"/>
            <consortium name="The Broad Institute Genome Sequencing Center for Infectious Disease"/>
            <person name="Wu L."/>
            <person name="Ma J."/>
        </authorList>
    </citation>
    <scope>NUCLEOTIDE SEQUENCE [LARGE SCALE GENOMIC DNA]</scope>
    <source>
        <strain evidence="11">JCM 18531</strain>
    </source>
</reference>
<dbReference type="Proteomes" id="UP001499974">
    <property type="component" value="Unassembled WGS sequence"/>
</dbReference>
<comment type="function">
    <text evidence="9">Part of the high-affinity ATP-driven potassium transport (or Kdp) system, which catalyzes the hydrolysis of ATP coupled with the electrogenic transport of potassium into the cytoplasm. This subunit binds the extracellular potassium ions and delivers the ions to the membrane domain of KdpB through an intramembrane tunnel.</text>
</comment>
<dbReference type="RefSeq" id="WP_345518624.1">
    <property type="nucleotide sequence ID" value="NZ_BAABKM010000001.1"/>
</dbReference>
<keyword evidence="11" id="KW-1185">Reference proteome</keyword>
<evidence type="ECO:0000256" key="5">
    <source>
        <dbReference type="ARBA" id="ARBA00022958"/>
    </source>
</evidence>
<evidence type="ECO:0000256" key="8">
    <source>
        <dbReference type="ARBA" id="ARBA00023136"/>
    </source>
</evidence>
<sequence>MSSLAPALGQIAVLAVALAVAVPFLGRYLAHVYTSPKHLAVERASYRVLRLDPEADQHWKTYAMAVLGFSLVGILGLYAFGRLQDLLPLSLGFAGLPADGAWNTAVSFVTNTNWQWYSGEAATGHLFQMSGLTVQNFVSAGVGMAVAAALARGLARNLQDGRVGNFWSDLVRTVVRVLLPLALVSAVVLVLLGVVQNFLEPQTVHTLTGGTQDVTGGPVASQEAIKELGTNGGGFYNVNSAHPFENPTPFTNLFEIFLLLVLPFSMAWAFGRIVGDKRQGGAVLAVMALLLGVSIALLTWAEMAGPGTAPLLAGGAMEGKEVRFGTAGSALFGAATTGTSTGAVNSMHDSFTAPGGGVAMFNMMLGEVAPGGVGSGLYGMLMLAVVTVFLAGLMVGRTPEYLGKKIGQREIVLVALYVLATPVLVLGGIAVAITASQGLAGLQESGPHGLSEALYAVTSAANNNGSAFGGLTSGTPFWNTLLGLLMLLGRFVPIVLVLALAGRFSAQRRLPPGAGTLPTHRPLFVALLSGVALVVVGLTYVPVLVLGPIVESLS</sequence>
<dbReference type="EMBL" id="BAABKM010000001">
    <property type="protein sequence ID" value="GAA4692018.1"/>
    <property type="molecule type" value="Genomic_DNA"/>
</dbReference>
<keyword evidence="3 9" id="KW-0633">Potassium transport</keyword>
<dbReference type="HAMAP" id="MF_00275">
    <property type="entry name" value="KdpA"/>
    <property type="match status" value="1"/>
</dbReference>
<comment type="subcellular location">
    <subcellularLocation>
        <location evidence="9">Cell membrane</location>
        <topology evidence="9">Multi-pass membrane protein</topology>
    </subcellularLocation>
</comment>
<keyword evidence="8 9" id="KW-0472">Membrane</keyword>
<keyword evidence="6 9" id="KW-1133">Transmembrane helix</keyword>
<dbReference type="PANTHER" id="PTHR30607:SF2">
    <property type="entry name" value="POTASSIUM-TRANSPORTING ATPASE POTASSIUM-BINDING SUBUNIT"/>
    <property type="match status" value="1"/>
</dbReference>
<feature type="transmembrane region" description="Helical" evidence="9">
    <location>
        <begin position="481"/>
        <end position="502"/>
    </location>
</feature>
<keyword evidence="1 9" id="KW-0813">Transport</keyword>
<evidence type="ECO:0000256" key="4">
    <source>
        <dbReference type="ARBA" id="ARBA00022692"/>
    </source>
</evidence>
<keyword evidence="5 9" id="KW-0630">Potassium</keyword>
<evidence type="ECO:0000256" key="1">
    <source>
        <dbReference type="ARBA" id="ARBA00022448"/>
    </source>
</evidence>
<dbReference type="Pfam" id="PF03814">
    <property type="entry name" value="KdpA"/>
    <property type="match status" value="1"/>
</dbReference>
<evidence type="ECO:0000313" key="11">
    <source>
        <dbReference type="Proteomes" id="UP001499974"/>
    </source>
</evidence>
<dbReference type="InterPro" id="IPR004623">
    <property type="entry name" value="KdpA"/>
</dbReference>
<proteinExistence type="inferred from homology"/>
<feature type="transmembrane region" description="Helical" evidence="9">
    <location>
        <begin position="523"/>
        <end position="550"/>
    </location>
</feature>
<dbReference type="PIRSF" id="PIRSF001294">
    <property type="entry name" value="K_ATPaseA"/>
    <property type="match status" value="1"/>
</dbReference>
<gene>
    <name evidence="9 10" type="primary">kdpA</name>
    <name evidence="10" type="ORF">GCM10023349_03630</name>
</gene>
<organism evidence="10 11">
    <name type="scientific">Nocardioides conyzicola</name>
    <dbReference type="NCBI Taxonomy" id="1651781"/>
    <lineage>
        <taxon>Bacteria</taxon>
        <taxon>Bacillati</taxon>
        <taxon>Actinomycetota</taxon>
        <taxon>Actinomycetes</taxon>
        <taxon>Propionibacteriales</taxon>
        <taxon>Nocardioidaceae</taxon>
        <taxon>Nocardioides</taxon>
    </lineage>
</organism>
<comment type="subunit">
    <text evidence="9">The system is composed of three essential subunits: KdpA, KdpB and KdpC.</text>
</comment>
<feature type="transmembrane region" description="Helical" evidence="9">
    <location>
        <begin position="61"/>
        <end position="80"/>
    </location>
</feature>
<evidence type="ECO:0000313" key="10">
    <source>
        <dbReference type="EMBL" id="GAA4692018.1"/>
    </source>
</evidence>
<feature type="transmembrane region" description="Helical" evidence="9">
    <location>
        <begin position="250"/>
        <end position="270"/>
    </location>
</feature>
<evidence type="ECO:0000256" key="2">
    <source>
        <dbReference type="ARBA" id="ARBA00022475"/>
    </source>
</evidence>
<keyword evidence="4 9" id="KW-0812">Transmembrane</keyword>
<evidence type="ECO:0000256" key="3">
    <source>
        <dbReference type="ARBA" id="ARBA00022538"/>
    </source>
</evidence>